<name>A0ABR9B8H7_9RHOO</name>
<feature type="signal peptide" evidence="1">
    <location>
        <begin position="1"/>
        <end position="25"/>
    </location>
</feature>
<dbReference type="SUPFAM" id="SSF53850">
    <property type="entry name" value="Periplasmic binding protein-like II"/>
    <property type="match status" value="1"/>
</dbReference>
<dbReference type="InterPro" id="IPR006311">
    <property type="entry name" value="TAT_signal"/>
</dbReference>
<evidence type="ECO:0000313" key="2">
    <source>
        <dbReference type="EMBL" id="MBD8502635.1"/>
    </source>
</evidence>
<feature type="chain" id="PRO_5046541811" evidence="1">
    <location>
        <begin position="26"/>
        <end position="282"/>
    </location>
</feature>
<proteinExistence type="predicted"/>
<comment type="caution">
    <text evidence="2">The sequence shown here is derived from an EMBL/GenBank/DDBJ whole genome shotgun (WGS) entry which is preliminary data.</text>
</comment>
<accession>A0ABR9B8H7</accession>
<dbReference type="PROSITE" id="PS51318">
    <property type="entry name" value="TAT"/>
    <property type="match status" value="1"/>
</dbReference>
<sequence>MKNDRRHFLLAAGALYLGSLLPARAAAQLETQQAGALRIAVYADFAPWSARGKGIDIAIGQALAERLGLRAEFVEFIADEDMNDDLRNMVWRGHYLGTRPADVMLHVPVDANLARRNDKVKIFGPYHLETMALARDTARLPEPAGSASGLEVFTSEKIGAELDTHASDFLLHVLGGRLRNNVVHFRSTEQAVQAMRQGEMAAVMGSRAQLEAALGKADGFALDPLHMPEMRLRGWSVGMAVKAEHETLAAALGEALAELQRSGELGRIFAQHGVTHQVPGSN</sequence>
<dbReference type="PANTHER" id="PTHR35936:SF17">
    <property type="entry name" value="ARGININE-BINDING EXTRACELLULAR PROTEIN ARTP"/>
    <property type="match status" value="1"/>
</dbReference>
<keyword evidence="3" id="KW-1185">Reference proteome</keyword>
<evidence type="ECO:0000313" key="3">
    <source>
        <dbReference type="Proteomes" id="UP000603602"/>
    </source>
</evidence>
<keyword evidence="1" id="KW-0732">Signal</keyword>
<dbReference type="Proteomes" id="UP000603602">
    <property type="component" value="Unassembled WGS sequence"/>
</dbReference>
<dbReference type="RefSeq" id="WP_187717402.1">
    <property type="nucleotide sequence ID" value="NZ_JACTAH010000001.1"/>
</dbReference>
<dbReference type="EMBL" id="JACYTO010000001">
    <property type="protein sequence ID" value="MBD8502635.1"/>
    <property type="molecule type" value="Genomic_DNA"/>
</dbReference>
<protein>
    <submittedName>
        <fullName evidence="2">Transporter substrate-binding domain-containing protein</fullName>
    </submittedName>
</protein>
<dbReference type="Gene3D" id="3.40.190.10">
    <property type="entry name" value="Periplasmic binding protein-like II"/>
    <property type="match status" value="2"/>
</dbReference>
<dbReference type="PANTHER" id="PTHR35936">
    <property type="entry name" value="MEMBRANE-BOUND LYTIC MUREIN TRANSGLYCOSYLASE F"/>
    <property type="match status" value="1"/>
</dbReference>
<reference evidence="3" key="1">
    <citation type="submission" date="2023-07" db="EMBL/GenBank/DDBJ databases">
        <title>Thauera sp. CAU 1555 isolated from sand of Yaerae Beach.</title>
        <authorList>
            <person name="Kim W."/>
        </authorList>
    </citation>
    <scope>NUCLEOTIDE SEQUENCE [LARGE SCALE GENOMIC DNA]</scope>
    <source>
        <strain evidence="3">CAU 1555</strain>
    </source>
</reference>
<organism evidence="2 3">
    <name type="scientific">Thauera sedimentorum</name>
    <dbReference type="NCBI Taxonomy" id="2767595"/>
    <lineage>
        <taxon>Bacteria</taxon>
        <taxon>Pseudomonadati</taxon>
        <taxon>Pseudomonadota</taxon>
        <taxon>Betaproteobacteria</taxon>
        <taxon>Rhodocyclales</taxon>
        <taxon>Zoogloeaceae</taxon>
        <taxon>Thauera</taxon>
    </lineage>
</organism>
<gene>
    <name evidence="2" type="ORF">IFO67_07030</name>
</gene>
<evidence type="ECO:0000256" key="1">
    <source>
        <dbReference type="SAM" id="SignalP"/>
    </source>
</evidence>